<keyword evidence="2" id="KW-1185">Reference proteome</keyword>
<evidence type="ECO:0000313" key="2">
    <source>
        <dbReference type="Proteomes" id="UP001140087"/>
    </source>
</evidence>
<evidence type="ECO:0000313" key="1">
    <source>
        <dbReference type="EMBL" id="KAJ2789935.1"/>
    </source>
</evidence>
<dbReference type="EMBL" id="JANBUN010003642">
    <property type="protein sequence ID" value="KAJ2789935.1"/>
    <property type="molecule type" value="Genomic_DNA"/>
</dbReference>
<feature type="non-terminal residue" evidence="1">
    <location>
        <position position="144"/>
    </location>
</feature>
<comment type="caution">
    <text evidence="1">The sequence shown here is derived from an EMBL/GenBank/DDBJ whole genome shotgun (WGS) entry which is preliminary data.</text>
</comment>
<name>A0ACC1KH99_9FUNG</name>
<accession>A0ACC1KH99</accession>
<organism evidence="1 2">
    <name type="scientific">Coemansia helicoidea</name>
    <dbReference type="NCBI Taxonomy" id="1286919"/>
    <lineage>
        <taxon>Eukaryota</taxon>
        <taxon>Fungi</taxon>
        <taxon>Fungi incertae sedis</taxon>
        <taxon>Zoopagomycota</taxon>
        <taxon>Kickxellomycotina</taxon>
        <taxon>Kickxellomycetes</taxon>
        <taxon>Kickxellales</taxon>
        <taxon>Kickxellaceae</taxon>
        <taxon>Coemansia</taxon>
    </lineage>
</organism>
<gene>
    <name evidence="1" type="ORF">H4R21_006624</name>
</gene>
<sequence length="144" mass="15238">MADTPRRSARRGLRKNATAQDALDTRLRTPALRASTSFPALLLPGVDSANVTPERAGCELGVFDSPDSAGAHTPTPSHFHVPPLPRTTHRRLTFTPAGSVAGPTAPLFTPPATKLVRPDPSVFASTGLQSKKLLARTDRSLLVA</sequence>
<protein>
    <submittedName>
        <fullName evidence="1">Uncharacterized protein</fullName>
    </submittedName>
</protein>
<proteinExistence type="predicted"/>
<dbReference type="Proteomes" id="UP001140087">
    <property type="component" value="Unassembled WGS sequence"/>
</dbReference>
<reference evidence="1" key="1">
    <citation type="submission" date="2022-07" db="EMBL/GenBank/DDBJ databases">
        <title>Phylogenomic reconstructions and comparative analyses of Kickxellomycotina fungi.</title>
        <authorList>
            <person name="Reynolds N.K."/>
            <person name="Stajich J.E."/>
            <person name="Barry K."/>
            <person name="Grigoriev I.V."/>
            <person name="Crous P."/>
            <person name="Smith M.E."/>
        </authorList>
    </citation>
    <scope>NUCLEOTIDE SEQUENCE</scope>
    <source>
        <strain evidence="1">BCRC 34780</strain>
    </source>
</reference>